<dbReference type="InterPro" id="IPR001789">
    <property type="entry name" value="Sig_transdc_resp-reg_receiver"/>
</dbReference>
<evidence type="ECO:0000259" key="9">
    <source>
        <dbReference type="PROSITE" id="PS50930"/>
    </source>
</evidence>
<dbReference type="PROSITE" id="PS50110">
    <property type="entry name" value="RESPONSE_REGULATORY"/>
    <property type="match status" value="1"/>
</dbReference>
<dbReference type="Gene3D" id="3.40.50.2300">
    <property type="match status" value="1"/>
</dbReference>
<dbReference type="GO" id="GO:0000156">
    <property type="term" value="F:phosphorelay response regulator activity"/>
    <property type="evidence" value="ECO:0007669"/>
    <property type="project" value="InterPro"/>
</dbReference>
<keyword evidence="10" id="KW-0238">DNA-binding</keyword>
<name>A0A949N9T8_9FIRM</name>
<dbReference type="GO" id="GO:0003677">
    <property type="term" value="F:DNA binding"/>
    <property type="evidence" value="ECO:0007669"/>
    <property type="project" value="UniProtKB-KW"/>
</dbReference>
<keyword evidence="11" id="KW-1185">Reference proteome</keyword>
<dbReference type="SUPFAM" id="SSF52172">
    <property type="entry name" value="CheY-like"/>
    <property type="match status" value="1"/>
</dbReference>
<evidence type="ECO:0000256" key="7">
    <source>
        <dbReference type="PROSITE-ProRule" id="PRU00169"/>
    </source>
</evidence>
<dbReference type="PANTHER" id="PTHR37299:SF3">
    <property type="entry name" value="STAGE 0 SPORULATION PROTEIN A HOMOLOG"/>
    <property type="match status" value="1"/>
</dbReference>
<keyword evidence="4" id="KW-0010">Activator</keyword>
<evidence type="ECO:0000313" key="11">
    <source>
        <dbReference type="Proteomes" id="UP000712157"/>
    </source>
</evidence>
<evidence type="ECO:0000256" key="2">
    <source>
        <dbReference type="ARBA" id="ARBA00022490"/>
    </source>
</evidence>
<dbReference type="SMART" id="SM00850">
    <property type="entry name" value="LytTR"/>
    <property type="match status" value="1"/>
</dbReference>
<accession>A0A949N9T8</accession>
<feature type="modified residue" description="4-aspartylphosphate" evidence="7">
    <location>
        <position position="59"/>
    </location>
</feature>
<gene>
    <name evidence="10" type="ORF">KTH89_04255</name>
</gene>
<evidence type="ECO:0000256" key="4">
    <source>
        <dbReference type="ARBA" id="ARBA00023159"/>
    </source>
</evidence>
<keyword evidence="3" id="KW-0902">Two-component regulatory system</keyword>
<dbReference type="AlphaFoldDB" id="A0A949N9T8"/>
<evidence type="ECO:0000256" key="1">
    <source>
        <dbReference type="ARBA" id="ARBA00018672"/>
    </source>
</evidence>
<keyword evidence="2" id="KW-0963">Cytoplasm</keyword>
<feature type="domain" description="HTH LytTR-type" evidence="9">
    <location>
        <begin position="136"/>
        <end position="235"/>
    </location>
</feature>
<evidence type="ECO:0000256" key="3">
    <source>
        <dbReference type="ARBA" id="ARBA00023012"/>
    </source>
</evidence>
<feature type="domain" description="Response regulatory" evidence="8">
    <location>
        <begin position="3"/>
        <end position="125"/>
    </location>
</feature>
<dbReference type="Proteomes" id="UP000712157">
    <property type="component" value="Unassembled WGS sequence"/>
</dbReference>
<evidence type="ECO:0000256" key="6">
    <source>
        <dbReference type="ARBA" id="ARBA00037164"/>
    </source>
</evidence>
<proteinExistence type="predicted"/>
<comment type="function">
    <text evidence="6">Required for high-level post-exponential phase expression of a series of secreted proteins.</text>
</comment>
<dbReference type="PROSITE" id="PS50930">
    <property type="entry name" value="HTH_LYTTR"/>
    <property type="match status" value="1"/>
</dbReference>
<comment type="caution">
    <text evidence="10">The sequence shown here is derived from an EMBL/GenBank/DDBJ whole genome shotgun (WGS) entry which is preliminary data.</text>
</comment>
<comment type="function">
    <text evidence="5">May play the central regulatory role in sporulation. It may be an element of the effector pathway responsible for the activation of sporulation genes in response to nutritional stress. Spo0A may act in concert with spo0H (a sigma factor) to control the expression of some genes that are critical to the sporulation process.</text>
</comment>
<organism evidence="10 11">
    <name type="scientific">Diplocloster agilis</name>
    <dbReference type="NCBI Taxonomy" id="2850323"/>
    <lineage>
        <taxon>Bacteria</taxon>
        <taxon>Bacillati</taxon>
        <taxon>Bacillota</taxon>
        <taxon>Clostridia</taxon>
        <taxon>Lachnospirales</taxon>
        <taxon>Lachnospiraceae</taxon>
        <taxon>Diplocloster</taxon>
    </lineage>
</organism>
<protein>
    <recommendedName>
        <fullName evidence="1">Stage 0 sporulation protein A homolog</fullName>
    </recommendedName>
</protein>
<dbReference type="PANTHER" id="PTHR37299">
    <property type="entry name" value="TRANSCRIPTIONAL REGULATOR-RELATED"/>
    <property type="match status" value="1"/>
</dbReference>
<dbReference type="Gene3D" id="2.40.50.1020">
    <property type="entry name" value="LytTr DNA-binding domain"/>
    <property type="match status" value="1"/>
</dbReference>
<sequence>MINIAIVDDDNSYLERLKEISEKYFSSYFMEFKLSTYSKGCNLAYELEDGKRFHVYLLDIELSDGGMNGLELAKVINTHKNWDSYVIFITNHSEYALYGYELDIFRYILKDQMEEKLPQALEEIGKRMNIQNGEFFIIDKAGCREKVFYRKILYIYKEKKNAVFITDYGISTVRSSLNSVMDRLNNDGFIFINKGIIINISRIQRIKGLEIMLDNGERLYASRTHIQDVKVLVAEFWRKYM</sequence>
<dbReference type="Pfam" id="PF04397">
    <property type="entry name" value="LytTR"/>
    <property type="match status" value="1"/>
</dbReference>
<dbReference type="InterPro" id="IPR046947">
    <property type="entry name" value="LytR-like"/>
</dbReference>
<dbReference type="SMART" id="SM00448">
    <property type="entry name" value="REC"/>
    <property type="match status" value="1"/>
</dbReference>
<reference evidence="10" key="1">
    <citation type="submission" date="2021-06" db="EMBL/GenBank/DDBJ databases">
        <title>Description of novel taxa of the family Lachnospiraceae.</title>
        <authorList>
            <person name="Chaplin A.V."/>
            <person name="Sokolova S.R."/>
            <person name="Pikina A.P."/>
            <person name="Korzhanova M."/>
            <person name="Belova V."/>
            <person name="Korostin D."/>
            <person name="Efimov B.A."/>
        </authorList>
    </citation>
    <scope>NUCLEOTIDE SEQUENCE</scope>
    <source>
        <strain evidence="10">ASD5720</strain>
    </source>
</reference>
<evidence type="ECO:0000256" key="5">
    <source>
        <dbReference type="ARBA" id="ARBA00024867"/>
    </source>
</evidence>
<dbReference type="EMBL" id="JAHQCW010000004">
    <property type="protein sequence ID" value="MBU9735737.1"/>
    <property type="molecule type" value="Genomic_DNA"/>
</dbReference>
<keyword evidence="7" id="KW-0597">Phosphoprotein</keyword>
<evidence type="ECO:0000313" key="10">
    <source>
        <dbReference type="EMBL" id="MBU9735737.1"/>
    </source>
</evidence>
<evidence type="ECO:0000259" key="8">
    <source>
        <dbReference type="PROSITE" id="PS50110"/>
    </source>
</evidence>
<dbReference type="InterPro" id="IPR007492">
    <property type="entry name" value="LytTR_DNA-bd_dom"/>
</dbReference>
<dbReference type="InterPro" id="IPR011006">
    <property type="entry name" value="CheY-like_superfamily"/>
</dbReference>
<dbReference type="RefSeq" id="WP_238720718.1">
    <property type="nucleotide sequence ID" value="NZ_JAHQCW010000004.1"/>
</dbReference>
<dbReference type="Pfam" id="PF00072">
    <property type="entry name" value="Response_reg"/>
    <property type="match status" value="1"/>
</dbReference>